<reference evidence="3" key="1">
    <citation type="submission" date="2017-05" db="EMBL/GenBank/DDBJ databases">
        <title>Complete and WGS of Bordetella genogroups.</title>
        <authorList>
            <person name="Spilker T."/>
            <person name="Lipuma J."/>
        </authorList>
    </citation>
    <scope>NUCLEOTIDE SEQUENCE [LARGE SCALE GENOMIC DNA]</scope>
    <source>
        <strain evidence="3">AU6712</strain>
    </source>
</reference>
<comment type="caution">
    <text evidence="2">The sequence shown here is derived from an EMBL/GenBank/DDBJ whole genome shotgun (WGS) entry which is preliminary data.</text>
</comment>
<name>A0A261VCX3_9BORD</name>
<dbReference type="SUPFAM" id="SSF56784">
    <property type="entry name" value="HAD-like"/>
    <property type="match status" value="1"/>
</dbReference>
<sequence length="150" mass="16642">MISSPSILALDLEGTLISNAASQIPRPGLLPFLERCRTLFPRIVMFTTVSESRFRAIASLLVAEDVAPAWFAQLEYVTWTGTTKNLEMISDAKVLQCLLVDDFEGYVHPGQTAQWIRVESFSHPYDASDIELTATLKAIEERFGSAITTC</sequence>
<dbReference type="Proteomes" id="UP000216429">
    <property type="component" value="Unassembled WGS sequence"/>
</dbReference>
<dbReference type="InterPro" id="IPR023214">
    <property type="entry name" value="HAD_sf"/>
</dbReference>
<dbReference type="RefSeq" id="WP_094815598.1">
    <property type="nucleotide sequence ID" value="NZ_NEVU01000003.1"/>
</dbReference>
<evidence type="ECO:0000313" key="2">
    <source>
        <dbReference type="EMBL" id="OZI71687.1"/>
    </source>
</evidence>
<dbReference type="OrthoDB" id="282100at2"/>
<dbReference type="Gene3D" id="3.40.50.1000">
    <property type="entry name" value="HAD superfamily/HAD-like"/>
    <property type="match status" value="1"/>
</dbReference>
<protein>
    <recommendedName>
        <fullName evidence="1">FCP1 homology domain-containing protein</fullName>
    </recommendedName>
</protein>
<organism evidence="2 3">
    <name type="scientific">Bordetella genomosp. 12</name>
    <dbReference type="NCBI Taxonomy" id="463035"/>
    <lineage>
        <taxon>Bacteria</taxon>
        <taxon>Pseudomonadati</taxon>
        <taxon>Pseudomonadota</taxon>
        <taxon>Betaproteobacteria</taxon>
        <taxon>Burkholderiales</taxon>
        <taxon>Alcaligenaceae</taxon>
        <taxon>Bordetella</taxon>
    </lineage>
</organism>
<feature type="domain" description="FCP1 homology" evidence="1">
    <location>
        <begin position="7"/>
        <end position="140"/>
    </location>
</feature>
<dbReference type="InterPro" id="IPR036412">
    <property type="entry name" value="HAD-like_sf"/>
</dbReference>
<gene>
    <name evidence="2" type="ORF">CAL22_17980</name>
</gene>
<keyword evidence="3" id="KW-1185">Reference proteome</keyword>
<dbReference type="AlphaFoldDB" id="A0A261VCX3"/>
<dbReference type="EMBL" id="NEVU01000003">
    <property type="protein sequence ID" value="OZI71687.1"/>
    <property type="molecule type" value="Genomic_DNA"/>
</dbReference>
<evidence type="ECO:0000259" key="1">
    <source>
        <dbReference type="Pfam" id="PF03031"/>
    </source>
</evidence>
<accession>A0A261VCX3</accession>
<evidence type="ECO:0000313" key="3">
    <source>
        <dbReference type="Proteomes" id="UP000216429"/>
    </source>
</evidence>
<dbReference type="Pfam" id="PF03031">
    <property type="entry name" value="NIF"/>
    <property type="match status" value="1"/>
</dbReference>
<proteinExistence type="predicted"/>
<dbReference type="InterPro" id="IPR004274">
    <property type="entry name" value="FCP1_dom"/>
</dbReference>